<dbReference type="STRING" id="350058.Mvan_5295"/>
<comment type="similarity">
    <text evidence="1">Belongs to the ROK (NagC/XylR) family.</text>
</comment>
<evidence type="ECO:0000313" key="4">
    <source>
        <dbReference type="Proteomes" id="UP000009159"/>
    </source>
</evidence>
<dbReference type="InterPro" id="IPR036388">
    <property type="entry name" value="WH-like_DNA-bd_sf"/>
</dbReference>
<keyword evidence="4" id="KW-1185">Reference proteome</keyword>
<feature type="domain" description="HTH iclR-type" evidence="2">
    <location>
        <begin position="48"/>
        <end position="83"/>
    </location>
</feature>
<dbReference type="RefSeq" id="WP_011782436.1">
    <property type="nucleotide sequence ID" value="NC_008726.1"/>
</dbReference>
<dbReference type="Pfam" id="PF09339">
    <property type="entry name" value="HTH_IclR"/>
    <property type="match status" value="1"/>
</dbReference>
<sequence length="404" mass="42019">MACDTVKAEIEGNGALVRATQGNRTPRVGTSTDDVRRRNLSSVLTMVHRRRAVSRAELTRHTGLSRSTTKDLVEELVARGLVDESPAPSASQVGRPSPIVRPGDRVLAVAVTPEVDAVTVGLVSMGGTVREVIRRPTARVPTPADTVTIAADAICDIQRTLRDGQTVTAVGVAVPGLVHGRESAVQLAPNLDWHDVEIGQMLSAATELPVFAGNDANAGAVAEHRFGNHHNAEHLIYVNGGPSGIGAGFVVAGGLLEGVAGYAGELGHTFVGGGEQCHCGSVGCLETEVTQAPLTSLLSELDGAATRHPSSTERDVLARQSRALAIALGNAVNMLNPGLIVLGGFLRVFPTFAAPMLRDELARRCMAAPRALVRVVPATLGADTLVIGAAELAFAPVLADPGRY</sequence>
<organism evidence="3 4">
    <name type="scientific">Mycolicibacterium vanbaalenii (strain DSM 7251 / JCM 13017 / BCRC 16820 / KCTC 9966 / NRRL B-24157 / PYR-1)</name>
    <name type="common">Mycobacterium vanbaalenii</name>
    <dbReference type="NCBI Taxonomy" id="350058"/>
    <lineage>
        <taxon>Bacteria</taxon>
        <taxon>Bacillati</taxon>
        <taxon>Actinomycetota</taxon>
        <taxon>Actinomycetes</taxon>
        <taxon>Mycobacteriales</taxon>
        <taxon>Mycobacteriaceae</taxon>
        <taxon>Mycolicibacterium</taxon>
    </lineage>
</organism>
<reference evidence="3" key="1">
    <citation type="submission" date="2006-12" db="EMBL/GenBank/DDBJ databases">
        <title>Complete sequence of Mycobacterium vanbaalenii PYR-1.</title>
        <authorList>
            <consortium name="US DOE Joint Genome Institute"/>
            <person name="Copeland A."/>
            <person name="Lucas S."/>
            <person name="Lapidus A."/>
            <person name="Barry K."/>
            <person name="Detter J.C."/>
            <person name="Glavina del Rio T."/>
            <person name="Hammon N."/>
            <person name="Israni S."/>
            <person name="Dalin E."/>
            <person name="Tice H."/>
            <person name="Pitluck S."/>
            <person name="Singan V."/>
            <person name="Schmutz J."/>
            <person name="Larimer F."/>
            <person name="Land M."/>
            <person name="Hauser L."/>
            <person name="Kyrpides N."/>
            <person name="Anderson I.J."/>
            <person name="Miller C."/>
            <person name="Richardson P."/>
        </authorList>
    </citation>
    <scope>NUCLEOTIDE SEQUENCE [LARGE SCALE GENOMIC DNA]</scope>
    <source>
        <strain evidence="3">PYR-1</strain>
    </source>
</reference>
<dbReference type="Gene3D" id="1.10.10.10">
    <property type="entry name" value="Winged helix-like DNA-binding domain superfamily/Winged helix DNA-binding domain"/>
    <property type="match status" value="1"/>
</dbReference>
<protein>
    <submittedName>
        <fullName evidence="3">ROK family protein</fullName>
    </submittedName>
</protein>
<dbReference type="InterPro" id="IPR005471">
    <property type="entry name" value="Tscrpt_reg_IclR_N"/>
</dbReference>
<dbReference type="eggNOG" id="COG1940">
    <property type="taxonomic scope" value="Bacteria"/>
</dbReference>
<dbReference type="InterPro" id="IPR000600">
    <property type="entry name" value="ROK"/>
</dbReference>
<accession>A1TFW6</accession>
<dbReference type="KEGG" id="mva:Mvan_5295"/>
<dbReference type="Gene3D" id="3.30.420.40">
    <property type="match status" value="2"/>
</dbReference>
<proteinExistence type="inferred from homology"/>
<dbReference type="GO" id="GO:0006355">
    <property type="term" value="P:regulation of DNA-templated transcription"/>
    <property type="evidence" value="ECO:0007669"/>
    <property type="project" value="InterPro"/>
</dbReference>
<dbReference type="Proteomes" id="UP000009159">
    <property type="component" value="Chromosome"/>
</dbReference>
<dbReference type="HOGENOM" id="CLU_036604_13_2_11"/>
<dbReference type="AlphaFoldDB" id="A1TFW6"/>
<dbReference type="EMBL" id="CP000511">
    <property type="protein sequence ID" value="ABM16066.1"/>
    <property type="molecule type" value="Genomic_DNA"/>
</dbReference>
<dbReference type="PANTHER" id="PTHR18964:SF149">
    <property type="entry name" value="BIFUNCTIONAL UDP-N-ACETYLGLUCOSAMINE 2-EPIMERASE_N-ACETYLMANNOSAMINE KINASE"/>
    <property type="match status" value="1"/>
</dbReference>
<gene>
    <name evidence="3" type="ordered locus">Mvan_5295</name>
</gene>
<dbReference type="PANTHER" id="PTHR18964">
    <property type="entry name" value="ROK (REPRESSOR, ORF, KINASE) FAMILY"/>
    <property type="match status" value="1"/>
</dbReference>
<dbReference type="GO" id="GO:0003677">
    <property type="term" value="F:DNA binding"/>
    <property type="evidence" value="ECO:0007669"/>
    <property type="project" value="InterPro"/>
</dbReference>
<dbReference type="Pfam" id="PF00480">
    <property type="entry name" value="ROK"/>
    <property type="match status" value="1"/>
</dbReference>
<dbReference type="SUPFAM" id="SSF46785">
    <property type="entry name" value="Winged helix' DNA-binding domain"/>
    <property type="match status" value="1"/>
</dbReference>
<evidence type="ECO:0000259" key="2">
    <source>
        <dbReference type="Pfam" id="PF09339"/>
    </source>
</evidence>
<evidence type="ECO:0000256" key="1">
    <source>
        <dbReference type="ARBA" id="ARBA00006479"/>
    </source>
</evidence>
<name>A1TFW6_MYCVP</name>
<dbReference type="InterPro" id="IPR043129">
    <property type="entry name" value="ATPase_NBD"/>
</dbReference>
<evidence type="ECO:0000313" key="3">
    <source>
        <dbReference type="EMBL" id="ABM16066.1"/>
    </source>
</evidence>
<dbReference type="SUPFAM" id="SSF53067">
    <property type="entry name" value="Actin-like ATPase domain"/>
    <property type="match status" value="1"/>
</dbReference>
<dbReference type="InterPro" id="IPR036390">
    <property type="entry name" value="WH_DNA-bd_sf"/>
</dbReference>